<feature type="transmembrane region" description="Helical" evidence="6">
    <location>
        <begin position="93"/>
        <end position="110"/>
    </location>
</feature>
<feature type="transmembrane region" description="Helical" evidence="6">
    <location>
        <begin position="389"/>
        <end position="408"/>
    </location>
</feature>
<feature type="transmembrane region" description="Helical" evidence="6">
    <location>
        <begin position="187"/>
        <end position="207"/>
    </location>
</feature>
<dbReference type="Gene3D" id="1.20.1740.10">
    <property type="entry name" value="Amino acid/polyamine transporter I"/>
    <property type="match status" value="1"/>
</dbReference>
<feature type="transmembrane region" description="Helical" evidence="6">
    <location>
        <begin position="117"/>
        <end position="136"/>
    </location>
</feature>
<feature type="transmembrane region" description="Helical" evidence="6">
    <location>
        <begin position="450"/>
        <end position="468"/>
    </location>
</feature>
<evidence type="ECO:0000256" key="4">
    <source>
        <dbReference type="ARBA" id="ARBA00022989"/>
    </source>
</evidence>
<reference evidence="8" key="1">
    <citation type="journal article" date="2019" name="Int. J. Syst. Evol. Microbiol.">
        <title>The Global Catalogue of Microorganisms (GCM) 10K type strain sequencing project: providing services to taxonomists for standard genome sequencing and annotation.</title>
        <authorList>
            <consortium name="The Broad Institute Genomics Platform"/>
            <consortium name="The Broad Institute Genome Sequencing Center for Infectious Disease"/>
            <person name="Wu L."/>
            <person name="Ma J."/>
        </authorList>
    </citation>
    <scope>NUCLEOTIDE SEQUENCE [LARGE SCALE GENOMIC DNA]</scope>
    <source>
        <strain evidence="8">CCUG 71848</strain>
    </source>
</reference>
<keyword evidence="3 6" id="KW-0812">Transmembrane</keyword>
<proteinExistence type="predicted"/>
<dbReference type="PANTHER" id="PTHR43243">
    <property type="entry name" value="INNER MEMBRANE TRANSPORTER YGJI-RELATED"/>
    <property type="match status" value="1"/>
</dbReference>
<evidence type="ECO:0000256" key="2">
    <source>
        <dbReference type="ARBA" id="ARBA00022448"/>
    </source>
</evidence>
<feature type="transmembrane region" description="Helical" evidence="6">
    <location>
        <begin position="33"/>
        <end position="54"/>
    </location>
</feature>
<evidence type="ECO:0000256" key="5">
    <source>
        <dbReference type="ARBA" id="ARBA00023136"/>
    </source>
</evidence>
<accession>A0ABW3PLE6</accession>
<name>A0ABW3PLE6_9LACO</name>
<evidence type="ECO:0000313" key="8">
    <source>
        <dbReference type="Proteomes" id="UP001597156"/>
    </source>
</evidence>
<dbReference type="Pfam" id="PF13520">
    <property type="entry name" value="AA_permease_2"/>
    <property type="match status" value="1"/>
</dbReference>
<feature type="transmembrane region" description="Helical" evidence="6">
    <location>
        <begin position="314"/>
        <end position="343"/>
    </location>
</feature>
<gene>
    <name evidence="7" type="ORF">ACFQ22_07460</name>
</gene>
<keyword evidence="8" id="KW-1185">Reference proteome</keyword>
<protein>
    <submittedName>
        <fullName evidence="7">APC family permease</fullName>
    </submittedName>
</protein>
<feature type="transmembrane region" description="Helical" evidence="6">
    <location>
        <begin position="156"/>
        <end position="175"/>
    </location>
</feature>
<dbReference type="InterPro" id="IPR002293">
    <property type="entry name" value="AA/rel_permease1"/>
</dbReference>
<dbReference type="PANTHER" id="PTHR43243:SF4">
    <property type="entry name" value="CATIONIC AMINO ACID TRANSPORTER 4"/>
    <property type="match status" value="1"/>
</dbReference>
<comment type="caution">
    <text evidence="7">The sequence shown here is derived from an EMBL/GenBank/DDBJ whole genome shotgun (WGS) entry which is preliminary data.</text>
</comment>
<organism evidence="7 8">
    <name type="scientific">Lentilactobacillus raoultii</name>
    <dbReference type="NCBI Taxonomy" id="1987503"/>
    <lineage>
        <taxon>Bacteria</taxon>
        <taxon>Bacillati</taxon>
        <taxon>Bacillota</taxon>
        <taxon>Bacilli</taxon>
        <taxon>Lactobacillales</taxon>
        <taxon>Lactobacillaceae</taxon>
        <taxon>Lentilactobacillus</taxon>
    </lineage>
</organism>
<feature type="transmembrane region" description="Helical" evidence="6">
    <location>
        <begin position="364"/>
        <end position="383"/>
    </location>
</feature>
<sequence length="487" mass="51855">MSSVFAKMFRKEDPLVYQDKDSHLIRSLTTKDFLALGVGTIVSTSIFTLPGVVAAQHAGPAVALSFLCAAIVAGMVAFAYAEMAAAMPFAGSAYSWINVVFGEFWGWIAGWALLAEYFIAVAFVASGLSANFQGLISPLGFKLPAVLSTASTGSNGGLMDLFAIIVILLVTTLLSRGASQTARVENTLVILKVIAILVFIFVGATAIKAHNYTPFIPKYHVNADGSAFGGWQGIYAGVSEIFLAYIGFDSIAANSAEAKNPQKTMPRGILGSLLIAVLLFVAVALVLVGMFSYADYANNAEPVGWALRQSGHEIIATVVQAVAVVGMFTALIGMMLAGSRLLYSFGRDGLLPKALGKLSNNLPNRALLVLTIIGIALGAFFPFTFLAQLISAGTLIAFMFVSIGIYALRPREGKDIPEPSFKMPLYPVLPALGFLGALAIFWGLDIQAKTYALGWFIFGMLIYFGYGMRHSTATVDKEKEAAKKQAD</sequence>
<feature type="transmembrane region" description="Helical" evidence="6">
    <location>
        <begin position="227"/>
        <end position="248"/>
    </location>
</feature>
<evidence type="ECO:0000313" key="7">
    <source>
        <dbReference type="EMBL" id="MFD1125188.1"/>
    </source>
</evidence>
<feature type="transmembrane region" description="Helical" evidence="6">
    <location>
        <begin position="424"/>
        <end position="444"/>
    </location>
</feature>
<evidence type="ECO:0000256" key="6">
    <source>
        <dbReference type="SAM" id="Phobius"/>
    </source>
</evidence>
<dbReference type="RefSeq" id="WP_121978112.1">
    <property type="nucleotide sequence ID" value="NZ_JBHTLH010000019.1"/>
</dbReference>
<dbReference type="EMBL" id="JBHTLH010000019">
    <property type="protein sequence ID" value="MFD1125188.1"/>
    <property type="molecule type" value="Genomic_DNA"/>
</dbReference>
<keyword evidence="2" id="KW-0813">Transport</keyword>
<comment type="subcellular location">
    <subcellularLocation>
        <location evidence="1">Membrane</location>
        <topology evidence="1">Multi-pass membrane protein</topology>
    </subcellularLocation>
</comment>
<dbReference type="PIRSF" id="PIRSF006060">
    <property type="entry name" value="AA_transporter"/>
    <property type="match status" value="1"/>
</dbReference>
<evidence type="ECO:0000256" key="3">
    <source>
        <dbReference type="ARBA" id="ARBA00022692"/>
    </source>
</evidence>
<keyword evidence="4 6" id="KW-1133">Transmembrane helix</keyword>
<feature type="transmembrane region" description="Helical" evidence="6">
    <location>
        <begin position="61"/>
        <end position="81"/>
    </location>
</feature>
<dbReference type="Proteomes" id="UP001597156">
    <property type="component" value="Unassembled WGS sequence"/>
</dbReference>
<keyword evidence="5 6" id="KW-0472">Membrane</keyword>
<evidence type="ECO:0000256" key="1">
    <source>
        <dbReference type="ARBA" id="ARBA00004141"/>
    </source>
</evidence>
<feature type="transmembrane region" description="Helical" evidence="6">
    <location>
        <begin position="269"/>
        <end position="294"/>
    </location>
</feature>